<evidence type="ECO:0000256" key="10">
    <source>
        <dbReference type="ARBA" id="ARBA00037880"/>
    </source>
</evidence>
<proteinExistence type="inferred from homology"/>
<name>A0A2U3BEY5_9VIBR</name>
<evidence type="ECO:0000256" key="9">
    <source>
        <dbReference type="ARBA" id="ARBA00023316"/>
    </source>
</evidence>
<evidence type="ECO:0000256" key="6">
    <source>
        <dbReference type="ARBA" id="ARBA00022984"/>
    </source>
</evidence>
<dbReference type="OrthoDB" id="9786661at2"/>
<dbReference type="InterPro" id="IPR050226">
    <property type="entry name" value="NagZ_Beta-hexosaminidase"/>
</dbReference>
<feature type="binding site" evidence="11">
    <location>
        <position position="62"/>
    </location>
    <ligand>
        <name>substrate</name>
    </ligand>
</feature>
<evidence type="ECO:0000256" key="5">
    <source>
        <dbReference type="ARBA" id="ARBA00022960"/>
    </source>
</evidence>
<dbReference type="GO" id="GO:0005975">
    <property type="term" value="P:carbohydrate metabolic process"/>
    <property type="evidence" value="ECO:0007669"/>
    <property type="project" value="InterPro"/>
</dbReference>
<feature type="active site" description="Nucleophile" evidence="11">
    <location>
        <position position="243"/>
    </location>
</feature>
<dbReference type="UniPathway" id="UPA00544"/>
<accession>A0A2U3BEY5</accession>
<dbReference type="EC" id="3.2.1.52" evidence="11"/>
<dbReference type="PANTHER" id="PTHR30480">
    <property type="entry name" value="BETA-HEXOSAMINIDASE-RELATED"/>
    <property type="match status" value="1"/>
</dbReference>
<feature type="binding site" evidence="11">
    <location>
        <position position="70"/>
    </location>
    <ligand>
        <name>substrate</name>
    </ligand>
</feature>
<keyword evidence="14" id="KW-1185">Reference proteome</keyword>
<dbReference type="GO" id="GO:0009254">
    <property type="term" value="P:peptidoglycan turnover"/>
    <property type="evidence" value="ECO:0007669"/>
    <property type="project" value="UniProtKB-UniRule"/>
</dbReference>
<evidence type="ECO:0000256" key="11">
    <source>
        <dbReference type="HAMAP-Rule" id="MF_00364"/>
    </source>
</evidence>
<keyword evidence="3 11" id="KW-0132">Cell division</keyword>
<dbReference type="NCBIfam" id="NF003740">
    <property type="entry name" value="PRK05337.1"/>
    <property type="match status" value="1"/>
</dbReference>
<sequence>MGPLWIDLDGYELTAEEKEILQHPTVGGVIHFSRNYYDSKQLIALNQSIRKAARGPILIGVDQEGGRVQRFREGFSRLPSMDTFAREQLSEETAEQTGWLMAAELVAHDVDLSFAPVLDQGFDCKAIGNRAFGETKEDILRYSTAFMCGMKSIGMATTGKHFPGHGGVIADSHLETPYDERSDILATDMAVFKAQIESGMLDAMMPAHVIYPHYDKRPASGSPYWLKNILRQNLGFSGIVFSDDLNMEGATIMGSPAERAQQALDAGCDMLLLCNNRNASIEVLDNLPIQEVPQAANLMKQQNVTLSELKNSQLWKNSREVVARLMNS</sequence>
<feature type="binding site" evidence="11">
    <location>
        <begin position="160"/>
        <end position="161"/>
    </location>
    <ligand>
        <name>substrate</name>
    </ligand>
</feature>
<evidence type="ECO:0000313" key="13">
    <source>
        <dbReference type="EMBL" id="PWI35312.1"/>
    </source>
</evidence>
<comment type="function">
    <text evidence="11">Plays a role in peptidoglycan recycling by cleaving the terminal beta-1,4-linked N-acetylglucosamine (GlcNAc) from peptide-linked peptidoglycan fragments, giving rise to free GlcNAc, anhydro-N-acetylmuramic acid and anhydro-N-acetylmuramic acid-linked peptides.</text>
</comment>
<evidence type="ECO:0000259" key="12">
    <source>
        <dbReference type="Pfam" id="PF00933"/>
    </source>
</evidence>
<dbReference type="Gene3D" id="3.20.20.300">
    <property type="entry name" value="Glycoside hydrolase, family 3, N-terminal domain"/>
    <property type="match status" value="1"/>
</dbReference>
<evidence type="ECO:0000256" key="7">
    <source>
        <dbReference type="ARBA" id="ARBA00023295"/>
    </source>
</evidence>
<protein>
    <recommendedName>
        <fullName evidence="11">Beta-hexosaminidase</fullName>
        <ecNumber evidence="11">3.2.1.52</ecNumber>
    </recommendedName>
    <alternativeName>
        <fullName evidence="11">Beta-N-acetylhexosaminidase</fullName>
    </alternativeName>
    <alternativeName>
        <fullName evidence="11">N-acetyl-beta-glucosaminidase</fullName>
    </alternativeName>
</protein>
<comment type="subcellular location">
    <subcellularLocation>
        <location evidence="11">Cytoplasm</location>
    </subcellularLocation>
</comment>
<keyword evidence="6 11" id="KW-0573">Peptidoglycan synthesis</keyword>
<keyword evidence="9 11" id="KW-0961">Cell wall biogenesis/degradation</keyword>
<feature type="domain" description="Glycoside hydrolase family 3 N-terminal" evidence="12">
    <location>
        <begin position="13"/>
        <end position="289"/>
    </location>
</feature>
<evidence type="ECO:0000256" key="8">
    <source>
        <dbReference type="ARBA" id="ARBA00023306"/>
    </source>
</evidence>
<dbReference type="SUPFAM" id="SSF51445">
    <property type="entry name" value="(Trans)glycosidases"/>
    <property type="match status" value="1"/>
</dbReference>
<feature type="binding site" evidence="11">
    <location>
        <position position="130"/>
    </location>
    <ligand>
        <name>substrate</name>
    </ligand>
</feature>
<dbReference type="InterPro" id="IPR036962">
    <property type="entry name" value="Glyco_hydro_3_N_sf"/>
</dbReference>
<organism evidence="13 14">
    <name type="scientific">Vibrio albus</name>
    <dbReference type="NCBI Taxonomy" id="2200953"/>
    <lineage>
        <taxon>Bacteria</taxon>
        <taxon>Pseudomonadati</taxon>
        <taxon>Pseudomonadota</taxon>
        <taxon>Gammaproteobacteria</taxon>
        <taxon>Vibrionales</taxon>
        <taxon>Vibrionaceae</taxon>
        <taxon>Vibrio</taxon>
    </lineage>
</organism>
<dbReference type="GO" id="GO:0004563">
    <property type="term" value="F:beta-N-acetylhexosaminidase activity"/>
    <property type="evidence" value="ECO:0007669"/>
    <property type="project" value="UniProtKB-UniRule"/>
</dbReference>
<gene>
    <name evidence="11" type="primary">nagZ</name>
    <name evidence="13" type="ORF">DI392_03360</name>
</gene>
<evidence type="ECO:0000256" key="3">
    <source>
        <dbReference type="ARBA" id="ARBA00022618"/>
    </source>
</evidence>
<evidence type="ECO:0000256" key="4">
    <source>
        <dbReference type="ARBA" id="ARBA00022801"/>
    </source>
</evidence>
<dbReference type="Proteomes" id="UP000245362">
    <property type="component" value="Unassembled WGS sequence"/>
</dbReference>
<evidence type="ECO:0000313" key="14">
    <source>
        <dbReference type="Proteomes" id="UP000245362"/>
    </source>
</evidence>
<comment type="catalytic activity">
    <reaction evidence="1 11">
        <text>Hydrolysis of terminal non-reducing N-acetyl-D-hexosamine residues in N-acetyl-beta-D-hexosaminides.</text>
        <dbReference type="EC" id="3.2.1.52"/>
    </reaction>
</comment>
<comment type="similarity">
    <text evidence="11">Belongs to the glycosyl hydrolase 3 family. NagZ subfamily.</text>
</comment>
<keyword evidence="5 11" id="KW-0133">Cell shape</keyword>
<evidence type="ECO:0000256" key="2">
    <source>
        <dbReference type="ARBA" id="ARBA00022490"/>
    </source>
</evidence>
<dbReference type="GO" id="GO:0071555">
    <property type="term" value="P:cell wall organization"/>
    <property type="evidence" value="ECO:0007669"/>
    <property type="project" value="UniProtKB-KW"/>
</dbReference>
<keyword evidence="2 11" id="KW-0963">Cytoplasm</keyword>
<feature type="site" description="Important for catalytic activity" evidence="11">
    <location>
        <position position="171"/>
    </location>
</feature>
<keyword evidence="4 11" id="KW-0378">Hydrolase</keyword>
<comment type="caution">
    <text evidence="13">The sequence shown here is derived from an EMBL/GenBank/DDBJ whole genome shotgun (WGS) entry which is preliminary data.</text>
</comment>
<dbReference type="PANTHER" id="PTHR30480:SF13">
    <property type="entry name" value="BETA-HEXOSAMINIDASE"/>
    <property type="match status" value="1"/>
</dbReference>
<dbReference type="AlphaFoldDB" id="A0A2U3BEY5"/>
<keyword evidence="8 11" id="KW-0131">Cell cycle</keyword>
<comment type="pathway">
    <text evidence="10 11">Cell wall biogenesis; peptidoglycan recycling.</text>
</comment>
<dbReference type="InterPro" id="IPR017853">
    <property type="entry name" value="GH"/>
</dbReference>
<reference evidence="13 14" key="1">
    <citation type="submission" date="2018-05" db="EMBL/GenBank/DDBJ databases">
        <title>Vibrio limimaris sp. nov., isolated from marine sediment.</title>
        <authorList>
            <person name="Li C.-M."/>
        </authorList>
    </citation>
    <scope>NUCLEOTIDE SEQUENCE [LARGE SCALE GENOMIC DNA]</scope>
    <source>
        <strain evidence="13 14">E4404</strain>
    </source>
</reference>
<dbReference type="EMBL" id="QFWT01000001">
    <property type="protein sequence ID" value="PWI35312.1"/>
    <property type="molecule type" value="Genomic_DNA"/>
</dbReference>
<dbReference type="GO" id="GO:0008360">
    <property type="term" value="P:regulation of cell shape"/>
    <property type="evidence" value="ECO:0007669"/>
    <property type="project" value="UniProtKB-KW"/>
</dbReference>
<dbReference type="GO" id="GO:0005737">
    <property type="term" value="C:cytoplasm"/>
    <property type="evidence" value="ECO:0007669"/>
    <property type="project" value="UniProtKB-SubCell"/>
</dbReference>
<dbReference type="HAMAP" id="MF_00364">
    <property type="entry name" value="NagZ"/>
    <property type="match status" value="1"/>
</dbReference>
<dbReference type="Pfam" id="PF00933">
    <property type="entry name" value="Glyco_hydro_3"/>
    <property type="match status" value="1"/>
</dbReference>
<dbReference type="GO" id="GO:0009252">
    <property type="term" value="P:peptidoglycan biosynthetic process"/>
    <property type="evidence" value="ECO:0007669"/>
    <property type="project" value="UniProtKB-KW"/>
</dbReference>
<dbReference type="InterPro" id="IPR022956">
    <property type="entry name" value="Beta_hexosaminidase_bac"/>
</dbReference>
<dbReference type="GO" id="GO:0051301">
    <property type="term" value="P:cell division"/>
    <property type="evidence" value="ECO:0007669"/>
    <property type="project" value="UniProtKB-KW"/>
</dbReference>
<dbReference type="InterPro" id="IPR001764">
    <property type="entry name" value="Glyco_hydro_3_N"/>
</dbReference>
<feature type="active site" description="Proton donor/acceptor" evidence="11">
    <location>
        <position position="173"/>
    </location>
</feature>
<dbReference type="FunFam" id="3.20.20.300:FF:000001">
    <property type="entry name" value="Beta-hexosaminidase"/>
    <property type="match status" value="1"/>
</dbReference>
<dbReference type="RefSeq" id="WP_109318464.1">
    <property type="nucleotide sequence ID" value="NZ_QFWT01000001.1"/>
</dbReference>
<keyword evidence="7 11" id="KW-0326">Glycosidase</keyword>
<evidence type="ECO:0000256" key="1">
    <source>
        <dbReference type="ARBA" id="ARBA00001231"/>
    </source>
</evidence>